<keyword evidence="5" id="KW-0175">Coiled coil</keyword>
<dbReference type="GO" id="GO:0016020">
    <property type="term" value="C:membrane"/>
    <property type="evidence" value="ECO:0007669"/>
    <property type="project" value="UniProtKB-SubCell"/>
</dbReference>
<evidence type="ECO:0000313" key="7">
    <source>
        <dbReference type="EMBL" id="PWE57354.1"/>
    </source>
</evidence>
<evidence type="ECO:0000256" key="1">
    <source>
        <dbReference type="ARBA" id="ARBA00004167"/>
    </source>
</evidence>
<dbReference type="Gene3D" id="2.40.50.100">
    <property type="match status" value="1"/>
</dbReference>
<gene>
    <name evidence="7" type="ORF">DEM27_06900</name>
</gene>
<organism evidence="7 8">
    <name type="scientific">Metarhizobium album</name>
    <dbReference type="NCBI Taxonomy" id="2182425"/>
    <lineage>
        <taxon>Bacteria</taxon>
        <taxon>Pseudomonadati</taxon>
        <taxon>Pseudomonadota</taxon>
        <taxon>Alphaproteobacteria</taxon>
        <taxon>Hyphomicrobiales</taxon>
        <taxon>Rhizobiaceae</taxon>
        <taxon>Metarhizobium</taxon>
    </lineage>
</organism>
<dbReference type="EMBL" id="QFBC01000002">
    <property type="protein sequence ID" value="PWE57354.1"/>
    <property type="molecule type" value="Genomic_DNA"/>
</dbReference>
<dbReference type="Gene3D" id="2.40.30.170">
    <property type="match status" value="1"/>
</dbReference>
<reference evidence="7 8" key="1">
    <citation type="submission" date="2018-05" db="EMBL/GenBank/DDBJ databases">
        <title>The draft genome of strain NS-104.</title>
        <authorList>
            <person name="Hang P."/>
            <person name="Jiang J."/>
        </authorList>
    </citation>
    <scope>NUCLEOTIDE SEQUENCE [LARGE SCALE GENOMIC DNA]</scope>
    <source>
        <strain evidence="7 8">NS-104</strain>
    </source>
</reference>
<proteinExistence type="predicted"/>
<keyword evidence="3" id="KW-1133">Transmembrane helix</keyword>
<dbReference type="RefSeq" id="WP_109457458.1">
    <property type="nucleotide sequence ID" value="NZ_QFBC01000002.1"/>
</dbReference>
<dbReference type="AlphaFoldDB" id="A0A2U2DVM0"/>
<dbReference type="SUPFAM" id="SSF111369">
    <property type="entry name" value="HlyD-like secretion proteins"/>
    <property type="match status" value="2"/>
</dbReference>
<evidence type="ECO:0000256" key="4">
    <source>
        <dbReference type="ARBA" id="ARBA00023136"/>
    </source>
</evidence>
<accession>A0A2U2DVM0</accession>
<dbReference type="PANTHER" id="PTHR30386:SF26">
    <property type="entry name" value="TRANSPORT PROTEIN COMB"/>
    <property type="match status" value="1"/>
</dbReference>
<dbReference type="InterPro" id="IPR059052">
    <property type="entry name" value="HH_YbhG-like"/>
</dbReference>
<evidence type="ECO:0000259" key="6">
    <source>
        <dbReference type="Pfam" id="PF25881"/>
    </source>
</evidence>
<name>A0A2U2DVM0_9HYPH</name>
<feature type="domain" description="YbhG-like alpha-helical hairpin" evidence="6">
    <location>
        <begin position="76"/>
        <end position="197"/>
    </location>
</feature>
<feature type="coiled-coil region" evidence="5">
    <location>
        <begin position="112"/>
        <end position="196"/>
    </location>
</feature>
<keyword evidence="4" id="KW-0472">Membrane</keyword>
<comment type="caution">
    <text evidence="7">The sequence shown here is derived from an EMBL/GenBank/DDBJ whole genome shotgun (WGS) entry which is preliminary data.</text>
</comment>
<evidence type="ECO:0000256" key="5">
    <source>
        <dbReference type="SAM" id="Coils"/>
    </source>
</evidence>
<dbReference type="PANTHER" id="PTHR30386">
    <property type="entry name" value="MEMBRANE FUSION SUBUNIT OF EMRAB-TOLC MULTIDRUG EFFLUX PUMP"/>
    <property type="match status" value="1"/>
</dbReference>
<evidence type="ECO:0000256" key="2">
    <source>
        <dbReference type="ARBA" id="ARBA00022692"/>
    </source>
</evidence>
<dbReference type="OrthoDB" id="9809385at2"/>
<keyword evidence="2" id="KW-0812">Transmembrane</keyword>
<keyword evidence="8" id="KW-1185">Reference proteome</keyword>
<dbReference type="Pfam" id="PF25881">
    <property type="entry name" value="HH_YBHG"/>
    <property type="match status" value="1"/>
</dbReference>
<evidence type="ECO:0000313" key="8">
    <source>
        <dbReference type="Proteomes" id="UP000245252"/>
    </source>
</evidence>
<sequence length="325" mass="34708">MRKILPLAVVLLAVLCALPFLLSDDKPRPYQGWVEADTLFIGAENGGRLTELAVAEGQAVAAATPLFRLDDRTELAAVDGARAELAKAQAQQALVMAAQKRPEEIAVLAASEREAQAKLDLASEELERTTALFNRGTASKSNLDSAEANYAASKAALDNIRRQIDLGRLPERDETIRAAEKTVRSVQANLAAAEAALARRAVTSPAAGTVEELYYRTGEVVPAGRPVVAILPPENIKLRFFIPQAALAGTRLGDRVTVSCDGCETSAARITFIASSAEYTPPEIYTPEERAKLVYRIEAVPEKPALLRVGQPVDIQPAAGSGEAQ</sequence>
<dbReference type="Gene3D" id="1.10.287.470">
    <property type="entry name" value="Helix hairpin bin"/>
    <property type="match status" value="1"/>
</dbReference>
<dbReference type="Proteomes" id="UP000245252">
    <property type="component" value="Unassembled WGS sequence"/>
</dbReference>
<dbReference type="InterPro" id="IPR050739">
    <property type="entry name" value="MFP"/>
</dbReference>
<protein>
    <submittedName>
        <fullName evidence="7">Multidrug transporter</fullName>
    </submittedName>
</protein>
<comment type="subcellular location">
    <subcellularLocation>
        <location evidence="1">Membrane</location>
        <topology evidence="1">Single-pass membrane protein</topology>
    </subcellularLocation>
</comment>
<evidence type="ECO:0000256" key="3">
    <source>
        <dbReference type="ARBA" id="ARBA00022989"/>
    </source>
</evidence>